<dbReference type="PANTHER" id="PTHR34023">
    <property type="entry name" value="RNASE H DOMAIN-CONTAINING PROTEIN"/>
    <property type="match status" value="1"/>
</dbReference>
<reference evidence="2 3" key="1">
    <citation type="journal article" date="2023" name="Plants (Basel)">
        <title>Bridging the Gap: Combining Genomics and Transcriptomics Approaches to Understand Stylosanthes scabra, an Orphan Legume from the Brazilian Caatinga.</title>
        <authorList>
            <person name="Ferreira-Neto J.R.C."/>
            <person name="da Silva M.D."/>
            <person name="Binneck E."/>
            <person name="de Melo N.F."/>
            <person name="da Silva R.H."/>
            <person name="de Melo A.L.T.M."/>
            <person name="Pandolfi V."/>
            <person name="Bustamante F.O."/>
            <person name="Brasileiro-Vidal A.C."/>
            <person name="Benko-Iseppon A.M."/>
        </authorList>
    </citation>
    <scope>NUCLEOTIDE SEQUENCE [LARGE SCALE GENOMIC DNA]</scope>
    <source>
        <tissue evidence="2">Leaves</tissue>
    </source>
</reference>
<dbReference type="Gene3D" id="3.30.420.10">
    <property type="entry name" value="Ribonuclease H-like superfamily/Ribonuclease H"/>
    <property type="match status" value="1"/>
</dbReference>
<evidence type="ECO:0000259" key="1">
    <source>
        <dbReference type="Pfam" id="PF13456"/>
    </source>
</evidence>
<proteinExistence type="predicted"/>
<feature type="domain" description="RNase H type-1" evidence="1">
    <location>
        <begin position="30"/>
        <end position="96"/>
    </location>
</feature>
<name>A0ABU6TCT3_9FABA</name>
<dbReference type="Pfam" id="PF13456">
    <property type="entry name" value="RVT_3"/>
    <property type="match status" value="1"/>
</dbReference>
<accession>A0ABU6TCT3</accession>
<dbReference type="InterPro" id="IPR002156">
    <property type="entry name" value="RNaseH_domain"/>
</dbReference>
<dbReference type="InterPro" id="IPR036397">
    <property type="entry name" value="RNaseH_sf"/>
</dbReference>
<evidence type="ECO:0000313" key="2">
    <source>
        <dbReference type="EMBL" id="MED6145748.1"/>
    </source>
</evidence>
<dbReference type="Proteomes" id="UP001341840">
    <property type="component" value="Unassembled WGS sequence"/>
</dbReference>
<organism evidence="2 3">
    <name type="scientific">Stylosanthes scabra</name>
    <dbReference type="NCBI Taxonomy" id="79078"/>
    <lineage>
        <taxon>Eukaryota</taxon>
        <taxon>Viridiplantae</taxon>
        <taxon>Streptophyta</taxon>
        <taxon>Embryophyta</taxon>
        <taxon>Tracheophyta</taxon>
        <taxon>Spermatophyta</taxon>
        <taxon>Magnoliopsida</taxon>
        <taxon>eudicotyledons</taxon>
        <taxon>Gunneridae</taxon>
        <taxon>Pentapetalae</taxon>
        <taxon>rosids</taxon>
        <taxon>fabids</taxon>
        <taxon>Fabales</taxon>
        <taxon>Fabaceae</taxon>
        <taxon>Papilionoideae</taxon>
        <taxon>50 kb inversion clade</taxon>
        <taxon>dalbergioids sensu lato</taxon>
        <taxon>Dalbergieae</taxon>
        <taxon>Pterocarpus clade</taxon>
        <taxon>Stylosanthes</taxon>
    </lineage>
</organism>
<dbReference type="EMBL" id="JASCZI010090731">
    <property type="protein sequence ID" value="MED6145748.1"/>
    <property type="molecule type" value="Genomic_DNA"/>
</dbReference>
<evidence type="ECO:0000313" key="3">
    <source>
        <dbReference type="Proteomes" id="UP001341840"/>
    </source>
</evidence>
<dbReference type="CDD" id="cd06222">
    <property type="entry name" value="RNase_H_like"/>
    <property type="match status" value="1"/>
</dbReference>
<dbReference type="InterPro" id="IPR044730">
    <property type="entry name" value="RNase_H-like_dom_plant"/>
</dbReference>
<gene>
    <name evidence="2" type="ORF">PIB30_028108</name>
</gene>
<keyword evidence="3" id="KW-1185">Reference proteome</keyword>
<dbReference type="PANTHER" id="PTHR34023:SF4">
    <property type="entry name" value="RNASE H TYPE-1 DOMAIN-CONTAINING PROTEIN"/>
    <property type="match status" value="1"/>
</dbReference>
<sequence>MEIISIGIFSGILRRRIGDPCHQTWVTNSLEQRIKTHHFETDSMGAMNFIRDPPPCHPTLTRHVKKIGELINRDWTVLIQHKLCEGNQVADKLANSILDTDNDNSWLLDEPLAHISIDLYDDAYGTLFPRPP</sequence>
<protein>
    <recommendedName>
        <fullName evidence="1">RNase H type-1 domain-containing protein</fullName>
    </recommendedName>
</protein>
<comment type="caution">
    <text evidence="2">The sequence shown here is derived from an EMBL/GenBank/DDBJ whole genome shotgun (WGS) entry which is preliminary data.</text>
</comment>